<dbReference type="EMBL" id="CP024985">
    <property type="protein sequence ID" value="ATZ28498.1"/>
    <property type="molecule type" value="Genomic_DNA"/>
</dbReference>
<dbReference type="RefSeq" id="WP_234333730.1">
    <property type="nucleotide sequence ID" value="NZ_CP024985.1"/>
</dbReference>
<dbReference type="KEGG" id="slx:SLAV_33635"/>
<evidence type="ECO:0000313" key="2">
    <source>
        <dbReference type="Proteomes" id="UP000231791"/>
    </source>
</evidence>
<dbReference type="InterPro" id="IPR049249">
    <property type="entry name" value="DUF6882"/>
</dbReference>
<evidence type="ECO:0000313" key="1">
    <source>
        <dbReference type="EMBL" id="ATZ28498.1"/>
    </source>
</evidence>
<dbReference type="Pfam" id="PF21813">
    <property type="entry name" value="DUF6882"/>
    <property type="match status" value="1"/>
</dbReference>
<protein>
    <submittedName>
        <fullName evidence="1">Uncharacterized protein</fullName>
    </submittedName>
</protein>
<keyword evidence="2" id="KW-1185">Reference proteome</keyword>
<reference evidence="1 2" key="1">
    <citation type="submission" date="2017-11" db="EMBL/GenBank/DDBJ databases">
        <title>Complete genome sequence of Streptomyces lavendulae subsp. lavendulae CCM 3239 (formerly 'Streptomyces aureofaciens CCM 3239'), the producer of the angucycline-type antibiotic auricin.</title>
        <authorList>
            <person name="Busche T."/>
            <person name="Novakova R."/>
            <person name="Al'Dilaimi A."/>
            <person name="Homerova D."/>
            <person name="Feckova L."/>
            <person name="Rezuchova B."/>
            <person name="Mingyar E."/>
            <person name="Csolleiova D."/>
            <person name="Bekeova C."/>
            <person name="Winkler A."/>
            <person name="Sevcikova B."/>
            <person name="Kalinowski J."/>
            <person name="Kormanec J."/>
            <person name="Ruckert C."/>
        </authorList>
    </citation>
    <scope>NUCLEOTIDE SEQUENCE [LARGE SCALE GENOMIC DNA]</scope>
    <source>
        <strain evidence="1 2">CCM 3239</strain>
    </source>
</reference>
<name>A0A2K8PPV3_STRLA</name>
<dbReference type="GeneID" id="49387707"/>
<sequence>MTTPVNSRFGDAFLFEAERHAAWGAAQLQALTAFVPAGDWTADLDACLYRQGGLDLRVSVLGTYDLSQGSWMWGWANPGLQGTPVVALSGRAGEYGRAYGMAEFAQETLDLSGFADPRRAAETLAFAAMGVTGAPGYLSVQAGPDTQLYLLADDPRVPRPVFDATALPGALTSAMGLIGHSPYAMAAGYFEHFGLPAHQEPGRITATLPGNLGAEVTFDELGRMANIRVTLAGHL</sequence>
<dbReference type="AlphaFoldDB" id="A0A2K8PPV3"/>
<proteinExistence type="predicted"/>
<dbReference type="Proteomes" id="UP000231791">
    <property type="component" value="Chromosome"/>
</dbReference>
<accession>A0A2K8PPV3</accession>
<gene>
    <name evidence="1" type="ORF">SLAV_33635</name>
</gene>
<organism evidence="1 2">
    <name type="scientific">Streptomyces lavendulae subsp. lavendulae</name>
    <dbReference type="NCBI Taxonomy" id="58340"/>
    <lineage>
        <taxon>Bacteria</taxon>
        <taxon>Bacillati</taxon>
        <taxon>Actinomycetota</taxon>
        <taxon>Actinomycetes</taxon>
        <taxon>Kitasatosporales</taxon>
        <taxon>Streptomycetaceae</taxon>
        <taxon>Streptomyces</taxon>
    </lineage>
</organism>